<evidence type="ECO:0000256" key="3">
    <source>
        <dbReference type="ARBA" id="ARBA00022801"/>
    </source>
</evidence>
<accession>A0ABD5MLW3</accession>
<dbReference type="Proteomes" id="UP001589595">
    <property type="component" value="Unassembled WGS sequence"/>
</dbReference>
<keyword evidence="3" id="KW-0378">Hydrolase</keyword>
<comment type="caution">
    <text evidence="7">The sequence shown here is derived from an EMBL/GenBank/DDBJ whole genome shotgun (WGS) entry which is preliminary data.</text>
</comment>
<evidence type="ECO:0000256" key="1">
    <source>
        <dbReference type="ARBA" id="ARBA00001947"/>
    </source>
</evidence>
<dbReference type="GeneID" id="67210524"/>
<keyword evidence="4" id="KW-0862">Zinc</keyword>
<feature type="compositionally biased region" description="Basic and acidic residues" evidence="5">
    <location>
        <begin position="116"/>
        <end position="129"/>
    </location>
</feature>
<gene>
    <name evidence="7" type="ORF">ACFFOL_11750</name>
</gene>
<feature type="region of interest" description="Disordered" evidence="5">
    <location>
        <begin position="100"/>
        <end position="129"/>
    </location>
</feature>
<sequence length="370" mass="38327">MDETLTVGTATAPPGERADGWIEATGLPTGGSERLPVTVLNGAEAGPVLWVTGGVHGDEATGVAVAQDAAAAFDGELGAGTLAGAVVVVPVVNPAGLRRNERTSYYGGGDPNRYFPDTEREDSRPPETQERIDTRLFDALAESADLLVDCHTAQVGSMPFTIRDRVLYGEERTEAEAEDLAEDLDRLATALGLPILTEYPAEEYVEQSLQRSTGGAALNTAGVPAVTAELGGHSVVEEDARRAGVAGVVAAAVEFGLLDSVPTGVAEAGSGVPGAPVTYPVRRFVGPRVEEAGLVRHRVSVGEAVEAGDAVAEVVTPHGEVVETVESEHDGYVIGRAEGVAVYEGQPVASMAVRDDGGLVVPRDRDDADE</sequence>
<dbReference type="InterPro" id="IPR055438">
    <property type="entry name" value="AstE_AspA_cat"/>
</dbReference>
<dbReference type="AlphaFoldDB" id="A0ABD5MLW3"/>
<evidence type="ECO:0000313" key="7">
    <source>
        <dbReference type="EMBL" id="MFB9824836.1"/>
    </source>
</evidence>
<dbReference type="GO" id="GO:0046872">
    <property type="term" value="F:metal ion binding"/>
    <property type="evidence" value="ECO:0007669"/>
    <property type="project" value="UniProtKB-KW"/>
</dbReference>
<evidence type="ECO:0000259" key="6">
    <source>
        <dbReference type="Pfam" id="PF24827"/>
    </source>
</evidence>
<feature type="region of interest" description="Disordered" evidence="5">
    <location>
        <begin position="1"/>
        <end position="29"/>
    </location>
</feature>
<protein>
    <submittedName>
        <fullName evidence="7">Succinylglutamate desuccinylase/aspartoacylase family protein</fullName>
    </submittedName>
</protein>
<dbReference type="Pfam" id="PF24827">
    <property type="entry name" value="AstE_AspA_cat"/>
    <property type="match status" value="1"/>
</dbReference>
<dbReference type="InterPro" id="IPR053138">
    <property type="entry name" value="N-alpha-Ac-DABA_deacetylase"/>
</dbReference>
<dbReference type="EMBL" id="JBHMAJ010000007">
    <property type="protein sequence ID" value="MFB9824836.1"/>
    <property type="molecule type" value="Genomic_DNA"/>
</dbReference>
<dbReference type="PANTHER" id="PTHR37326:SF1">
    <property type="entry name" value="BLL3975 PROTEIN"/>
    <property type="match status" value="1"/>
</dbReference>
<dbReference type="PANTHER" id="PTHR37326">
    <property type="entry name" value="BLL3975 PROTEIN"/>
    <property type="match status" value="1"/>
</dbReference>
<comment type="cofactor">
    <cofactor evidence="1">
        <name>Zn(2+)</name>
        <dbReference type="ChEBI" id="CHEBI:29105"/>
    </cofactor>
</comment>
<feature type="domain" description="Succinylglutamate desuccinylase/Aspartoacylase catalytic" evidence="6">
    <location>
        <begin position="46"/>
        <end position="248"/>
    </location>
</feature>
<evidence type="ECO:0000256" key="4">
    <source>
        <dbReference type="ARBA" id="ARBA00022833"/>
    </source>
</evidence>
<evidence type="ECO:0000256" key="5">
    <source>
        <dbReference type="SAM" id="MobiDB-lite"/>
    </source>
</evidence>
<keyword evidence="8" id="KW-1185">Reference proteome</keyword>
<dbReference type="Gene3D" id="3.40.630.10">
    <property type="entry name" value="Zn peptidases"/>
    <property type="match status" value="1"/>
</dbReference>
<name>A0ABD5MLW3_9EURY</name>
<reference evidence="7" key="1">
    <citation type="submission" date="2024-09" db="EMBL/GenBank/DDBJ databases">
        <authorList>
            <person name="Sun Q."/>
        </authorList>
    </citation>
    <scope>NUCLEOTIDE SEQUENCE [LARGE SCALE GENOMIC DNA]</scope>
    <source>
        <strain evidence="7">JCM 31273</strain>
    </source>
</reference>
<evidence type="ECO:0000313" key="8">
    <source>
        <dbReference type="Proteomes" id="UP001589595"/>
    </source>
</evidence>
<dbReference type="GO" id="GO:0016787">
    <property type="term" value="F:hydrolase activity"/>
    <property type="evidence" value="ECO:0007669"/>
    <property type="project" value="UniProtKB-KW"/>
</dbReference>
<evidence type="ECO:0000256" key="2">
    <source>
        <dbReference type="ARBA" id="ARBA00022723"/>
    </source>
</evidence>
<proteinExistence type="predicted"/>
<dbReference type="SUPFAM" id="SSF53187">
    <property type="entry name" value="Zn-dependent exopeptidases"/>
    <property type="match status" value="1"/>
</dbReference>
<organism evidence="7 8">
    <name type="scientific">Halobaculum roseum</name>
    <dbReference type="NCBI Taxonomy" id="2175149"/>
    <lineage>
        <taxon>Archaea</taxon>
        <taxon>Methanobacteriati</taxon>
        <taxon>Methanobacteriota</taxon>
        <taxon>Stenosarchaea group</taxon>
        <taxon>Halobacteria</taxon>
        <taxon>Halobacteriales</taxon>
        <taxon>Haloferacaceae</taxon>
        <taxon>Halobaculum</taxon>
    </lineage>
</organism>
<dbReference type="RefSeq" id="WP_222923119.1">
    <property type="nucleotide sequence ID" value="NZ_CP082286.1"/>
</dbReference>
<keyword evidence="2" id="KW-0479">Metal-binding</keyword>